<gene>
    <name evidence="1" type="ORF">GCM10009720_20930</name>
</gene>
<dbReference type="RefSeq" id="WP_343958355.1">
    <property type="nucleotide sequence ID" value="NZ_BAAAMN010000043.1"/>
</dbReference>
<evidence type="ECO:0000313" key="2">
    <source>
        <dbReference type="Proteomes" id="UP001501461"/>
    </source>
</evidence>
<evidence type="ECO:0000313" key="1">
    <source>
        <dbReference type="EMBL" id="GAA2040239.1"/>
    </source>
</evidence>
<proteinExistence type="predicted"/>
<accession>A0ABN2UPJ2</accession>
<keyword evidence="2" id="KW-1185">Reference proteome</keyword>
<sequence>MRPEAKAFIGWWDTTDPDNPVCKAWIGAHDEANNPEVPPHRHWSVEVTDSTGQMQTRLGVPYDKDHTNITATSADFTVVSGALRVARRSSLEFSVDRDGETGSRWRVRMTPEQNLEMVYHPSNGSEPERIAEFDSETGRMKIRSMEAVDIVMND</sequence>
<dbReference type="Proteomes" id="UP001501461">
    <property type="component" value="Unassembled WGS sequence"/>
</dbReference>
<organism evidence="1 2">
    <name type="scientific">Yaniella flava</name>
    <dbReference type="NCBI Taxonomy" id="287930"/>
    <lineage>
        <taxon>Bacteria</taxon>
        <taxon>Bacillati</taxon>
        <taxon>Actinomycetota</taxon>
        <taxon>Actinomycetes</taxon>
        <taxon>Micrococcales</taxon>
        <taxon>Micrococcaceae</taxon>
        <taxon>Yaniella</taxon>
    </lineage>
</organism>
<name>A0ABN2UPJ2_9MICC</name>
<reference evidence="1 2" key="1">
    <citation type="journal article" date="2019" name="Int. J. Syst. Evol. Microbiol.">
        <title>The Global Catalogue of Microorganisms (GCM) 10K type strain sequencing project: providing services to taxonomists for standard genome sequencing and annotation.</title>
        <authorList>
            <consortium name="The Broad Institute Genomics Platform"/>
            <consortium name="The Broad Institute Genome Sequencing Center for Infectious Disease"/>
            <person name="Wu L."/>
            <person name="Ma J."/>
        </authorList>
    </citation>
    <scope>NUCLEOTIDE SEQUENCE [LARGE SCALE GENOMIC DNA]</scope>
    <source>
        <strain evidence="1 2">JCM 13595</strain>
    </source>
</reference>
<comment type="caution">
    <text evidence="1">The sequence shown here is derived from an EMBL/GenBank/DDBJ whole genome shotgun (WGS) entry which is preliminary data.</text>
</comment>
<dbReference type="EMBL" id="BAAAMN010000043">
    <property type="protein sequence ID" value="GAA2040239.1"/>
    <property type="molecule type" value="Genomic_DNA"/>
</dbReference>
<protein>
    <submittedName>
        <fullName evidence="1">Uncharacterized protein</fullName>
    </submittedName>
</protein>